<name>A0A4R2MAR0_RUBGE</name>
<gene>
    <name evidence="2" type="ORF">EV684_10450</name>
</gene>
<feature type="compositionally biased region" description="Basic and acidic residues" evidence="1">
    <location>
        <begin position="52"/>
        <end position="70"/>
    </location>
</feature>
<organism evidence="2 3">
    <name type="scientific">Rubrivivax gelatinosus</name>
    <name type="common">Rhodocyclus gelatinosus</name>
    <name type="synonym">Rhodopseudomonas gelatinosa</name>
    <dbReference type="NCBI Taxonomy" id="28068"/>
    <lineage>
        <taxon>Bacteria</taxon>
        <taxon>Pseudomonadati</taxon>
        <taxon>Pseudomonadota</taxon>
        <taxon>Betaproteobacteria</taxon>
        <taxon>Burkholderiales</taxon>
        <taxon>Sphaerotilaceae</taxon>
        <taxon>Rubrivivax</taxon>
    </lineage>
</organism>
<reference evidence="2 3" key="1">
    <citation type="submission" date="2019-03" db="EMBL/GenBank/DDBJ databases">
        <title>Genomic Encyclopedia of Type Strains, Phase IV (KMG-IV): sequencing the most valuable type-strain genomes for metagenomic binning, comparative biology and taxonomic classification.</title>
        <authorList>
            <person name="Goeker M."/>
        </authorList>
    </citation>
    <scope>NUCLEOTIDE SEQUENCE [LARGE SCALE GENOMIC DNA]</scope>
    <source>
        <strain evidence="2 3">DSM 1709</strain>
    </source>
</reference>
<proteinExistence type="predicted"/>
<dbReference type="RefSeq" id="WP_132645793.1">
    <property type="nucleotide sequence ID" value="NZ_CP181386.1"/>
</dbReference>
<dbReference type="AlphaFoldDB" id="A0A4R2MAR0"/>
<dbReference type="Proteomes" id="UP000295106">
    <property type="component" value="Unassembled WGS sequence"/>
</dbReference>
<evidence type="ECO:0000256" key="1">
    <source>
        <dbReference type="SAM" id="MobiDB-lite"/>
    </source>
</evidence>
<evidence type="ECO:0000313" key="3">
    <source>
        <dbReference type="Proteomes" id="UP000295106"/>
    </source>
</evidence>
<accession>A0A4R2MAR0</accession>
<sequence>MTRPPSRSERRPCVPSPDASTPDDDAALSALFEAFRDGRSPAAQIAGRLRRALGDEAEPARARPGDARPS</sequence>
<comment type="caution">
    <text evidence="2">The sequence shown here is derived from an EMBL/GenBank/DDBJ whole genome shotgun (WGS) entry which is preliminary data.</text>
</comment>
<feature type="region of interest" description="Disordered" evidence="1">
    <location>
        <begin position="1"/>
        <end position="24"/>
    </location>
</feature>
<evidence type="ECO:0000313" key="2">
    <source>
        <dbReference type="EMBL" id="TCP03331.1"/>
    </source>
</evidence>
<dbReference type="EMBL" id="SLXD01000004">
    <property type="protein sequence ID" value="TCP03331.1"/>
    <property type="molecule type" value="Genomic_DNA"/>
</dbReference>
<feature type="compositionally biased region" description="Basic and acidic residues" evidence="1">
    <location>
        <begin position="1"/>
        <end position="12"/>
    </location>
</feature>
<feature type="region of interest" description="Disordered" evidence="1">
    <location>
        <begin position="50"/>
        <end position="70"/>
    </location>
</feature>
<protein>
    <submittedName>
        <fullName evidence="2">Uncharacterized protein</fullName>
    </submittedName>
</protein>
<dbReference type="GeneID" id="99685811"/>